<name>A0A8J3K5Q9_9ACTN</name>
<dbReference type="AlphaFoldDB" id="A0A8J3K5Q9"/>
<evidence type="ECO:0000313" key="2">
    <source>
        <dbReference type="Proteomes" id="UP000619293"/>
    </source>
</evidence>
<comment type="caution">
    <text evidence="1">The sequence shown here is derived from an EMBL/GenBank/DDBJ whole genome shotgun (WGS) entry which is preliminary data.</text>
</comment>
<keyword evidence="2" id="KW-1185">Reference proteome</keyword>
<dbReference type="Proteomes" id="UP000619293">
    <property type="component" value="Unassembled WGS sequence"/>
</dbReference>
<accession>A0A8J3K5Q9</accession>
<organism evidence="1 2">
    <name type="scientific">Catellatospora chokoriensis</name>
    <dbReference type="NCBI Taxonomy" id="310353"/>
    <lineage>
        <taxon>Bacteria</taxon>
        <taxon>Bacillati</taxon>
        <taxon>Actinomycetota</taxon>
        <taxon>Actinomycetes</taxon>
        <taxon>Micromonosporales</taxon>
        <taxon>Micromonosporaceae</taxon>
        <taxon>Catellatospora</taxon>
    </lineage>
</organism>
<proteinExistence type="predicted"/>
<reference evidence="1 2" key="1">
    <citation type="submission" date="2021-01" db="EMBL/GenBank/DDBJ databases">
        <title>Whole genome shotgun sequence of Catellatospora chokoriensis NBRC 107358.</title>
        <authorList>
            <person name="Komaki H."/>
            <person name="Tamura T."/>
        </authorList>
    </citation>
    <scope>NUCLEOTIDE SEQUENCE [LARGE SCALE GENOMIC DNA]</scope>
    <source>
        <strain evidence="1 2">NBRC 107358</strain>
    </source>
</reference>
<gene>
    <name evidence="1" type="ORF">Cch02nite_67060</name>
</gene>
<sequence>MRQSVTDPVRTARTPAVVTGVRRVRRPDRTGRRGCVVRHVSRCPSRRRRGGIPRPWPAVGSAGQGRPVAERRAVCVAQLQAAPLRENPVGAELLPVWVAWNPMVVDPPGGIAAL</sequence>
<evidence type="ECO:0000313" key="1">
    <source>
        <dbReference type="EMBL" id="GIF93262.1"/>
    </source>
</evidence>
<protein>
    <submittedName>
        <fullName evidence="1">Uncharacterized protein</fullName>
    </submittedName>
</protein>
<dbReference type="EMBL" id="BONG01000059">
    <property type="protein sequence ID" value="GIF93262.1"/>
    <property type="molecule type" value="Genomic_DNA"/>
</dbReference>